<evidence type="ECO:0000256" key="4">
    <source>
        <dbReference type="ARBA" id="ARBA00022563"/>
    </source>
</evidence>
<comment type="catalytic activity">
    <reaction evidence="8">
        <text>(6S)-5,6,7,8-tetrahydrofolate + NADP(+) = 7,8-dihydrofolate + NADPH + H(+)</text>
        <dbReference type="Rhea" id="RHEA:15009"/>
        <dbReference type="ChEBI" id="CHEBI:15378"/>
        <dbReference type="ChEBI" id="CHEBI:57451"/>
        <dbReference type="ChEBI" id="CHEBI:57453"/>
        <dbReference type="ChEBI" id="CHEBI:57783"/>
        <dbReference type="ChEBI" id="CHEBI:58349"/>
        <dbReference type="EC" id="1.5.1.3"/>
    </reaction>
</comment>
<comment type="function">
    <text evidence="7 8">Key enzyme in folate metabolism. Catalyzes an essential reaction for de novo glycine and purine synthesis, and for DNA precursor synthesis.</text>
</comment>
<dbReference type="GO" id="GO:0006730">
    <property type="term" value="P:one-carbon metabolic process"/>
    <property type="evidence" value="ECO:0007669"/>
    <property type="project" value="UniProtKB-KW"/>
</dbReference>
<dbReference type="Gene3D" id="3.40.430.10">
    <property type="entry name" value="Dihydrofolate Reductase, subunit A"/>
    <property type="match status" value="1"/>
</dbReference>
<sequence length="164" mass="19398">MISLLVAMDRNRLIGKDNDLPWRLPNDLKFFKETTMGHTIVMGRKTYESIGRPLPGRKNVVMTRDPDYQAEGCEVIHSWETIKKWNEESPEREVFIIGGSHLFNDAIHFADRMYITEIDEAFEGDTFFPAFDRSEWELTHKEKGIKNEKNPYDYYYCTYDRKTS</sequence>
<dbReference type="GO" id="GO:0046654">
    <property type="term" value="P:tetrahydrofolate biosynthetic process"/>
    <property type="evidence" value="ECO:0007669"/>
    <property type="project" value="UniProtKB-UniPathway"/>
</dbReference>
<proteinExistence type="inferred from homology"/>
<dbReference type="RefSeq" id="WP_153730184.1">
    <property type="nucleotide sequence ID" value="NZ_WJNH01000019.1"/>
</dbReference>
<dbReference type="GO" id="GO:0005829">
    <property type="term" value="C:cytosol"/>
    <property type="evidence" value="ECO:0007669"/>
    <property type="project" value="TreeGrafter"/>
</dbReference>
<dbReference type="CDD" id="cd00209">
    <property type="entry name" value="DHFR"/>
    <property type="match status" value="1"/>
</dbReference>
<evidence type="ECO:0000259" key="10">
    <source>
        <dbReference type="PROSITE" id="PS51330"/>
    </source>
</evidence>
<dbReference type="InterPro" id="IPR017925">
    <property type="entry name" value="DHFR_CS"/>
</dbReference>
<dbReference type="EC" id="1.5.1.3" evidence="3 8"/>
<dbReference type="GO" id="GO:0046655">
    <property type="term" value="P:folic acid metabolic process"/>
    <property type="evidence" value="ECO:0007669"/>
    <property type="project" value="TreeGrafter"/>
</dbReference>
<keyword evidence="4 8" id="KW-0554">One-carbon metabolism</keyword>
<protein>
    <recommendedName>
        <fullName evidence="3 8">Dihydrofolate reductase</fullName>
        <ecNumber evidence="3 8">1.5.1.3</ecNumber>
    </recommendedName>
</protein>
<dbReference type="Proteomes" id="UP000480185">
    <property type="component" value="Unassembled WGS sequence"/>
</dbReference>
<dbReference type="PANTHER" id="PTHR48069:SF3">
    <property type="entry name" value="DIHYDROFOLATE REDUCTASE"/>
    <property type="match status" value="1"/>
</dbReference>
<dbReference type="EMBL" id="WJNH01000019">
    <property type="protein sequence ID" value="MRG88312.1"/>
    <property type="molecule type" value="Genomic_DNA"/>
</dbReference>
<dbReference type="AlphaFoldDB" id="A0A6G1XBK1"/>
<dbReference type="GO" id="GO:0070401">
    <property type="term" value="F:NADP+ binding"/>
    <property type="evidence" value="ECO:0007669"/>
    <property type="project" value="UniProtKB-ARBA"/>
</dbReference>
<dbReference type="OrthoDB" id="9804315at2"/>
<evidence type="ECO:0000256" key="5">
    <source>
        <dbReference type="ARBA" id="ARBA00022857"/>
    </source>
</evidence>
<evidence type="ECO:0000256" key="6">
    <source>
        <dbReference type="ARBA" id="ARBA00023002"/>
    </source>
</evidence>
<gene>
    <name evidence="11" type="ORF">GH754_18825</name>
</gene>
<feature type="domain" description="DHFR" evidence="10">
    <location>
        <begin position="1"/>
        <end position="161"/>
    </location>
</feature>
<dbReference type="InterPro" id="IPR012259">
    <property type="entry name" value="DHFR"/>
</dbReference>
<dbReference type="GO" id="GO:0046452">
    <property type="term" value="P:dihydrofolate metabolic process"/>
    <property type="evidence" value="ECO:0007669"/>
    <property type="project" value="TreeGrafter"/>
</dbReference>
<evidence type="ECO:0000256" key="8">
    <source>
        <dbReference type="PIRNR" id="PIRNR000194"/>
    </source>
</evidence>
<dbReference type="GO" id="GO:0004146">
    <property type="term" value="F:dihydrofolate reductase activity"/>
    <property type="evidence" value="ECO:0007669"/>
    <property type="project" value="UniProtKB-EC"/>
</dbReference>
<evidence type="ECO:0000313" key="11">
    <source>
        <dbReference type="EMBL" id="MRG88312.1"/>
    </source>
</evidence>
<dbReference type="InterPro" id="IPR024072">
    <property type="entry name" value="DHFR-like_dom_sf"/>
</dbReference>
<evidence type="ECO:0000256" key="1">
    <source>
        <dbReference type="ARBA" id="ARBA00004903"/>
    </source>
</evidence>
<evidence type="ECO:0000256" key="7">
    <source>
        <dbReference type="ARBA" id="ARBA00025067"/>
    </source>
</evidence>
<keyword evidence="12" id="KW-1185">Reference proteome</keyword>
<evidence type="ECO:0000313" key="12">
    <source>
        <dbReference type="Proteomes" id="UP000480185"/>
    </source>
</evidence>
<dbReference type="PANTHER" id="PTHR48069">
    <property type="entry name" value="DIHYDROFOLATE REDUCTASE"/>
    <property type="match status" value="1"/>
</dbReference>
<dbReference type="PRINTS" id="PR00070">
    <property type="entry name" value="DHFR"/>
</dbReference>
<dbReference type="InterPro" id="IPR001796">
    <property type="entry name" value="DHFR_dom"/>
</dbReference>
<dbReference type="PROSITE" id="PS51330">
    <property type="entry name" value="DHFR_2"/>
    <property type="match status" value="1"/>
</dbReference>
<accession>A0A6G1XBK1</accession>
<comment type="caution">
    <text evidence="11">The sequence shown here is derived from an EMBL/GenBank/DDBJ whole genome shotgun (WGS) entry which is preliminary data.</text>
</comment>
<dbReference type="SUPFAM" id="SSF53597">
    <property type="entry name" value="Dihydrofolate reductase-like"/>
    <property type="match status" value="1"/>
</dbReference>
<dbReference type="UniPathway" id="UPA00077">
    <property type="reaction ID" value="UER00158"/>
</dbReference>
<keyword evidence="5 8" id="KW-0521">NADP</keyword>
<dbReference type="PIRSF" id="PIRSF000194">
    <property type="entry name" value="DHFR"/>
    <property type="match status" value="1"/>
</dbReference>
<comment type="similarity">
    <text evidence="2 8 9">Belongs to the dihydrofolate reductase family.</text>
</comment>
<dbReference type="FunFam" id="3.40.430.10:FF:000001">
    <property type="entry name" value="Dihydrofolate reductase"/>
    <property type="match status" value="1"/>
</dbReference>
<comment type="pathway">
    <text evidence="1 8">Cofactor biosynthesis; tetrahydrofolate biosynthesis; 5,6,7,8-tetrahydrofolate from 7,8-dihydrofolate: step 1/1.</text>
</comment>
<evidence type="ECO:0000256" key="9">
    <source>
        <dbReference type="RuleBase" id="RU004474"/>
    </source>
</evidence>
<evidence type="ECO:0000256" key="3">
    <source>
        <dbReference type="ARBA" id="ARBA00012856"/>
    </source>
</evidence>
<keyword evidence="6 8" id="KW-0560">Oxidoreductase</keyword>
<organism evidence="11 12">
    <name type="scientific">Salinibacillus xinjiangensis</name>
    <dbReference type="NCBI Taxonomy" id="1229268"/>
    <lineage>
        <taxon>Bacteria</taxon>
        <taxon>Bacillati</taxon>
        <taxon>Bacillota</taxon>
        <taxon>Bacilli</taxon>
        <taxon>Bacillales</taxon>
        <taxon>Bacillaceae</taxon>
        <taxon>Salinibacillus</taxon>
    </lineage>
</organism>
<dbReference type="Pfam" id="PF00186">
    <property type="entry name" value="DHFR_1"/>
    <property type="match status" value="1"/>
</dbReference>
<reference evidence="11 12" key="1">
    <citation type="submission" date="2019-11" db="EMBL/GenBank/DDBJ databases">
        <authorList>
            <person name="Li J."/>
        </authorList>
    </citation>
    <scope>NUCLEOTIDE SEQUENCE [LARGE SCALE GENOMIC DNA]</scope>
    <source>
        <strain evidence="11 12">J4</strain>
    </source>
</reference>
<name>A0A6G1XBK1_9BACI</name>
<dbReference type="PROSITE" id="PS00075">
    <property type="entry name" value="DHFR_1"/>
    <property type="match status" value="1"/>
</dbReference>
<evidence type="ECO:0000256" key="2">
    <source>
        <dbReference type="ARBA" id="ARBA00009539"/>
    </source>
</evidence>